<evidence type="ECO:0000256" key="8">
    <source>
        <dbReference type="PROSITE-ProRule" id="PRU00288"/>
    </source>
</evidence>
<evidence type="ECO:0000259" key="11">
    <source>
        <dbReference type="PROSITE" id="PS50115"/>
    </source>
</evidence>
<evidence type="ECO:0000256" key="4">
    <source>
        <dbReference type="ARBA" id="ARBA00022771"/>
    </source>
</evidence>
<feature type="domain" description="PH" evidence="10">
    <location>
        <begin position="269"/>
        <end position="367"/>
    </location>
</feature>
<dbReference type="InterPro" id="IPR011993">
    <property type="entry name" value="PH-like_dom_sf"/>
</dbReference>
<dbReference type="InterPro" id="IPR036770">
    <property type="entry name" value="Ankyrin_rpt-contain_sf"/>
</dbReference>
<dbReference type="OMA" id="SMDEIQL"/>
<dbReference type="Proteomes" id="UP000031036">
    <property type="component" value="Unassembled WGS sequence"/>
</dbReference>
<dbReference type="GO" id="GO:0005737">
    <property type="term" value="C:cytoplasm"/>
    <property type="evidence" value="ECO:0007669"/>
    <property type="project" value="InterPro"/>
</dbReference>
<evidence type="ECO:0000256" key="2">
    <source>
        <dbReference type="ARBA" id="ARBA00022723"/>
    </source>
</evidence>
<feature type="domain" description="Arf-GAP" evidence="11">
    <location>
        <begin position="401"/>
        <end position="527"/>
    </location>
</feature>
<feature type="repeat" description="ANK" evidence="7">
    <location>
        <begin position="693"/>
        <end position="725"/>
    </location>
</feature>
<dbReference type="PANTHER" id="PTHR23180:SF399">
    <property type="entry name" value="BLOWN FUSE, ISOFORM A-RELATED"/>
    <property type="match status" value="1"/>
</dbReference>
<evidence type="ECO:0000256" key="6">
    <source>
        <dbReference type="ARBA" id="ARBA00023043"/>
    </source>
</evidence>
<dbReference type="GO" id="GO:0008270">
    <property type="term" value="F:zinc ion binding"/>
    <property type="evidence" value="ECO:0007669"/>
    <property type="project" value="UniProtKB-KW"/>
</dbReference>
<dbReference type="PROSITE" id="PS50088">
    <property type="entry name" value="ANK_REPEAT"/>
    <property type="match status" value="2"/>
</dbReference>
<dbReference type="Pfam" id="PF16746">
    <property type="entry name" value="BAR_3"/>
    <property type="match status" value="1"/>
</dbReference>
<feature type="repeat" description="ANK" evidence="7">
    <location>
        <begin position="660"/>
        <end position="692"/>
    </location>
</feature>
<dbReference type="EMBL" id="JPKZ01001901">
    <property type="protein sequence ID" value="KHN79505.1"/>
    <property type="molecule type" value="Genomic_DNA"/>
</dbReference>
<gene>
    <name evidence="12" type="primary">ACAP2</name>
    <name evidence="12" type="ORF">Tcan_08002</name>
</gene>
<feature type="compositionally biased region" description="Low complexity" evidence="9">
    <location>
        <begin position="572"/>
        <end position="582"/>
    </location>
</feature>
<keyword evidence="1" id="KW-0343">GTPase activation</keyword>
<dbReference type="Pfam" id="PF00169">
    <property type="entry name" value="PH"/>
    <property type="match status" value="1"/>
</dbReference>
<keyword evidence="2" id="KW-0479">Metal-binding</keyword>
<evidence type="ECO:0000256" key="3">
    <source>
        <dbReference type="ARBA" id="ARBA00022737"/>
    </source>
</evidence>
<dbReference type="InterPro" id="IPR001849">
    <property type="entry name" value="PH_domain"/>
</dbReference>
<dbReference type="SUPFAM" id="SSF48403">
    <property type="entry name" value="Ankyrin repeat"/>
    <property type="match status" value="1"/>
</dbReference>
<sequence>MGTAAEPLPKLDFTEALKDSPRFRHMLGVHEAYFGKLEGKLNELIRLLNTMTEYGKHYVNTFYTLSVLVNKLCAESLPQDPITVSTLKSLSDAYAHIVYLHRVLMENASANICGSINGFIKGELAKVAETRSQFESLSTSLDEALARKASVPRARGAEIADARNALTAVGTCFAHTALDYVAQINMAQAHKDHIILDALWSFVKECSSFFSRGHAFFDEWTAIENGSISDTVATLVSKGKYVERKMQDRHSLVPKEVFLHPAGMSPEDDVVMEGYLFKRATNAFKTWHRRWFQIKDNRLLYSHRSADVETPTVMEADLKLCLVRPAPASVERACCFELVTPTKSHLLQADSETLCNAWMRALQRTIHHLHEDDESLPPARTLAFSNDEAVSYSGPQAQSRDTLLAELRRIPGNDKCADCGADAPKWASINLGVLLCIECCGIHRSFGVQVSKVRSLTMDSLEPEQRKLMIALGNRLVNSIYLAHLPNANIVPPPPRSTSSRPVREAWIKAKYVERRFARLDTERARSSANVRAERLVRKTSKALSPLRSSSDRELYGDRCAAARSPSEPATRSRSARANSNSEWKSAPSIADSKSSMSQAINGEVKRISSCGSDAEVEDAQEVMEDPRCGAHVLKAAASGDVAGLCRLVAQGVDVHAPYARTTALHTAVKNNQGMAAEFLLLNGSKVNSLDASLNSPLHLACANALTLIVCQLMKRGADQRLRNCSGETALDLAVEGKHADIVTLLRLQEMRNEFSEEFNNPMDETVDDVMMDISRRVDPSLREWLFSFLIVVFAS</sequence>
<dbReference type="SUPFAM" id="SSF103657">
    <property type="entry name" value="BAR/IMD domain-like"/>
    <property type="match status" value="1"/>
</dbReference>
<dbReference type="GO" id="GO:0005096">
    <property type="term" value="F:GTPase activator activity"/>
    <property type="evidence" value="ECO:0007669"/>
    <property type="project" value="UniProtKB-KW"/>
</dbReference>
<dbReference type="CDD" id="cd13250">
    <property type="entry name" value="PH_ACAP"/>
    <property type="match status" value="1"/>
</dbReference>
<keyword evidence="6 7" id="KW-0040">ANK repeat</keyword>
<dbReference type="SMART" id="SM00248">
    <property type="entry name" value="ANK"/>
    <property type="match status" value="4"/>
</dbReference>
<reference evidence="12 13" key="1">
    <citation type="submission" date="2014-11" db="EMBL/GenBank/DDBJ databases">
        <title>Genetic blueprint of the zoonotic pathogen Toxocara canis.</title>
        <authorList>
            <person name="Zhu X.-Q."/>
            <person name="Korhonen P.K."/>
            <person name="Cai H."/>
            <person name="Young N.D."/>
            <person name="Nejsum P."/>
            <person name="von Samson-Himmelstjerna G."/>
            <person name="Boag P.R."/>
            <person name="Tan P."/>
            <person name="Li Q."/>
            <person name="Min J."/>
            <person name="Yang Y."/>
            <person name="Wang X."/>
            <person name="Fang X."/>
            <person name="Hall R.S."/>
            <person name="Hofmann A."/>
            <person name="Sternberg P.W."/>
            <person name="Jex A.R."/>
            <person name="Gasser R.B."/>
        </authorList>
    </citation>
    <scope>NUCLEOTIDE SEQUENCE [LARGE SCALE GENOMIC DNA]</scope>
    <source>
        <strain evidence="12">PN_DK_2014</strain>
    </source>
</reference>
<keyword evidence="13" id="KW-1185">Reference proteome</keyword>
<evidence type="ECO:0000256" key="1">
    <source>
        <dbReference type="ARBA" id="ARBA00022468"/>
    </source>
</evidence>
<keyword evidence="3" id="KW-0677">Repeat</keyword>
<evidence type="ECO:0000256" key="7">
    <source>
        <dbReference type="PROSITE-ProRule" id="PRU00023"/>
    </source>
</evidence>
<dbReference type="SUPFAM" id="SSF50729">
    <property type="entry name" value="PH domain-like"/>
    <property type="match status" value="1"/>
</dbReference>
<dbReference type="PRINTS" id="PR00405">
    <property type="entry name" value="REVINTRACTNG"/>
</dbReference>
<dbReference type="AlphaFoldDB" id="A0A0B2VER3"/>
<dbReference type="Gene3D" id="1.25.40.20">
    <property type="entry name" value="Ankyrin repeat-containing domain"/>
    <property type="match status" value="1"/>
</dbReference>
<dbReference type="STRING" id="6265.A0A0B2VER3"/>
<comment type="caution">
    <text evidence="12">The sequence shown here is derived from an EMBL/GenBank/DDBJ whole genome shotgun (WGS) entry which is preliminary data.</text>
</comment>
<dbReference type="FunFam" id="1.20.1270.60:FF:000025">
    <property type="entry name" value="arf-GAP with coiled-coil, ANK repeat and PH domain-containing protein 2"/>
    <property type="match status" value="1"/>
</dbReference>
<dbReference type="InterPro" id="IPR037278">
    <property type="entry name" value="ARFGAP/RecO"/>
</dbReference>
<keyword evidence="5" id="KW-0862">Zinc</keyword>
<dbReference type="Gene3D" id="1.10.220.150">
    <property type="entry name" value="Arf GTPase activating protein"/>
    <property type="match status" value="1"/>
</dbReference>
<feature type="region of interest" description="Disordered" evidence="9">
    <location>
        <begin position="541"/>
        <end position="596"/>
    </location>
</feature>
<dbReference type="SMART" id="SM00233">
    <property type="entry name" value="PH"/>
    <property type="match status" value="1"/>
</dbReference>
<accession>A0A0B2VER3</accession>
<dbReference type="InterPro" id="IPR002110">
    <property type="entry name" value="Ankyrin_rpt"/>
</dbReference>
<evidence type="ECO:0000313" key="13">
    <source>
        <dbReference type="Proteomes" id="UP000031036"/>
    </source>
</evidence>
<dbReference type="SUPFAM" id="SSF57863">
    <property type="entry name" value="ArfGap/RecO-like zinc finger"/>
    <property type="match status" value="1"/>
</dbReference>
<dbReference type="OrthoDB" id="10070851at2759"/>
<dbReference type="PROSITE" id="PS50003">
    <property type="entry name" value="PH_DOMAIN"/>
    <property type="match status" value="1"/>
</dbReference>
<dbReference type="FunFam" id="1.10.220.150:FF:000009">
    <property type="entry name" value="stromal membrane-associated protein 1 isoform X1"/>
    <property type="match status" value="1"/>
</dbReference>
<evidence type="ECO:0000313" key="12">
    <source>
        <dbReference type="EMBL" id="KHN79505.1"/>
    </source>
</evidence>
<dbReference type="Gene3D" id="2.30.29.30">
    <property type="entry name" value="Pleckstrin-homology domain (PH domain)/Phosphotyrosine-binding domain (PTB)"/>
    <property type="match status" value="1"/>
</dbReference>
<evidence type="ECO:0000256" key="9">
    <source>
        <dbReference type="SAM" id="MobiDB-lite"/>
    </source>
</evidence>
<dbReference type="Pfam" id="PF01412">
    <property type="entry name" value="ArfGap"/>
    <property type="match status" value="1"/>
</dbReference>
<evidence type="ECO:0000256" key="5">
    <source>
        <dbReference type="ARBA" id="ARBA00022833"/>
    </source>
</evidence>
<dbReference type="InterPro" id="IPR038508">
    <property type="entry name" value="ArfGAP_dom_sf"/>
</dbReference>
<dbReference type="InterPro" id="IPR045258">
    <property type="entry name" value="ACAP1/2/3-like"/>
</dbReference>
<dbReference type="Gene3D" id="1.20.1270.60">
    <property type="entry name" value="Arfaptin homology (AH) domain/BAR domain"/>
    <property type="match status" value="1"/>
</dbReference>
<keyword evidence="4 8" id="KW-0863">Zinc-finger</keyword>
<proteinExistence type="predicted"/>
<dbReference type="InterPro" id="IPR027267">
    <property type="entry name" value="AH/BAR_dom_sf"/>
</dbReference>
<name>A0A0B2VER3_TOXCA</name>
<dbReference type="PROSITE" id="PS50115">
    <property type="entry name" value="ARFGAP"/>
    <property type="match status" value="1"/>
</dbReference>
<dbReference type="InterPro" id="IPR001164">
    <property type="entry name" value="ArfGAP_dom"/>
</dbReference>
<protein>
    <submittedName>
        <fullName evidence="12">Arf-GAP with coiled-coil, ANK repeat and PH domain-containing protein 2</fullName>
    </submittedName>
</protein>
<dbReference type="PANTHER" id="PTHR23180">
    <property type="entry name" value="CENTAURIN/ARF"/>
    <property type="match status" value="1"/>
</dbReference>
<dbReference type="FunFam" id="2.30.29.30:FF:000384">
    <property type="entry name" value="Uncharacterized protein, isoform A"/>
    <property type="match status" value="1"/>
</dbReference>
<dbReference type="CDD" id="cd08835">
    <property type="entry name" value="ArfGap_ACAP"/>
    <property type="match status" value="1"/>
</dbReference>
<organism evidence="12 13">
    <name type="scientific">Toxocara canis</name>
    <name type="common">Canine roundworm</name>
    <dbReference type="NCBI Taxonomy" id="6265"/>
    <lineage>
        <taxon>Eukaryota</taxon>
        <taxon>Metazoa</taxon>
        <taxon>Ecdysozoa</taxon>
        <taxon>Nematoda</taxon>
        <taxon>Chromadorea</taxon>
        <taxon>Rhabditida</taxon>
        <taxon>Spirurina</taxon>
        <taxon>Ascaridomorpha</taxon>
        <taxon>Ascaridoidea</taxon>
        <taxon>Toxocaridae</taxon>
        <taxon>Toxocara</taxon>
    </lineage>
</organism>
<evidence type="ECO:0000259" key="10">
    <source>
        <dbReference type="PROSITE" id="PS50003"/>
    </source>
</evidence>
<dbReference type="SMART" id="SM00105">
    <property type="entry name" value="ArfGap"/>
    <property type="match status" value="1"/>
</dbReference>
<dbReference type="InterPro" id="IPR004148">
    <property type="entry name" value="BAR_dom"/>
</dbReference>
<dbReference type="Pfam" id="PF12796">
    <property type="entry name" value="Ank_2"/>
    <property type="match status" value="1"/>
</dbReference>